<evidence type="ECO:0000313" key="3">
    <source>
        <dbReference type="Proteomes" id="UP000588051"/>
    </source>
</evidence>
<name>A0A850QEV3_9BURK</name>
<accession>A0A850QEV3</accession>
<comment type="caution">
    <text evidence="2">The sequence shown here is derived from an EMBL/GenBank/DDBJ whole genome shotgun (WGS) entry which is preliminary data.</text>
</comment>
<dbReference type="AlphaFoldDB" id="A0A850QEV3"/>
<sequence length="289" mass="32817">MNEQNDQKMVSQDPEHVSAESDIGETQQTDALLGGISEEEVQSAAKGFEELANAGFLTEEQAQEATRNIANIRKRYSDLSSQQQKKIIRNRVNSGVKMMDSTLPGSTAVVRQITLNHGSLKNLFGQFVPYLDRAIVNMRMFGEENFGKKNNVERLNALNEMVTTFYEKTQLALQEAEKLKNEKMAEMEDNHITPFNPSVPLPALLNHEIHIHSQLSMKHLLAYENFDKLLNICAWLEWNELRTPSEISKTIRPLQKMALDTGRRGYLTFVDLLHKRADKETTNDLSIAA</sequence>
<dbReference type="Proteomes" id="UP000588051">
    <property type="component" value="Unassembled WGS sequence"/>
</dbReference>
<reference evidence="2 3" key="1">
    <citation type="submission" date="2020-06" db="EMBL/GenBank/DDBJ databases">
        <authorList>
            <person name="Qiu C."/>
            <person name="Liu Z."/>
        </authorList>
    </citation>
    <scope>NUCLEOTIDE SEQUENCE [LARGE SCALE GENOMIC DNA]</scope>
    <source>
        <strain evidence="2 3">EM 1</strain>
    </source>
</reference>
<proteinExistence type="predicted"/>
<feature type="compositionally biased region" description="Polar residues" evidence="1">
    <location>
        <begin position="1"/>
        <end position="10"/>
    </location>
</feature>
<evidence type="ECO:0000256" key="1">
    <source>
        <dbReference type="SAM" id="MobiDB-lite"/>
    </source>
</evidence>
<organism evidence="2 3">
    <name type="scientific">Undibacterium oligocarboniphilum</name>
    <dbReference type="NCBI Taxonomy" id="666702"/>
    <lineage>
        <taxon>Bacteria</taxon>
        <taxon>Pseudomonadati</taxon>
        <taxon>Pseudomonadota</taxon>
        <taxon>Betaproteobacteria</taxon>
        <taxon>Burkholderiales</taxon>
        <taxon>Oxalobacteraceae</taxon>
        <taxon>Undibacterium</taxon>
    </lineage>
</organism>
<evidence type="ECO:0000313" key="2">
    <source>
        <dbReference type="EMBL" id="NVO79002.1"/>
    </source>
</evidence>
<feature type="region of interest" description="Disordered" evidence="1">
    <location>
        <begin position="1"/>
        <end position="26"/>
    </location>
</feature>
<keyword evidence="3" id="KW-1185">Reference proteome</keyword>
<dbReference type="RefSeq" id="WP_176804536.1">
    <property type="nucleotide sequence ID" value="NZ_JABXYJ010000008.1"/>
</dbReference>
<gene>
    <name evidence="2" type="ORF">HV832_14320</name>
</gene>
<protein>
    <submittedName>
        <fullName evidence="2">Uncharacterized protein</fullName>
    </submittedName>
</protein>
<dbReference type="EMBL" id="JABXYJ010000008">
    <property type="protein sequence ID" value="NVO79002.1"/>
    <property type="molecule type" value="Genomic_DNA"/>
</dbReference>